<keyword evidence="3" id="KW-1185">Reference proteome</keyword>
<name>A0ABX5GYK7_PHOAN</name>
<evidence type="ECO:0000313" key="3">
    <source>
        <dbReference type="Proteomes" id="UP000240989"/>
    </source>
</evidence>
<dbReference type="Gene3D" id="1.10.287.1490">
    <property type="match status" value="1"/>
</dbReference>
<organism evidence="2 3">
    <name type="scientific">Photobacterium angustum</name>
    <dbReference type="NCBI Taxonomy" id="661"/>
    <lineage>
        <taxon>Bacteria</taxon>
        <taxon>Pseudomonadati</taxon>
        <taxon>Pseudomonadota</taxon>
        <taxon>Gammaproteobacteria</taxon>
        <taxon>Vibrionales</taxon>
        <taxon>Vibrionaceae</taxon>
        <taxon>Photobacterium</taxon>
    </lineage>
</organism>
<sequence>MLDDKIGQLKTACDAKLNVTKQYIESNRNDIAIHSLVAVNDSLSAVWALFSDLNSELQTLSNENTHKALLLNEEANRHNDLKKESGDLNSEVEKLNRQLSALNGRYSNLEKKKKELASDNRKLRSLNAEDLASKLEKLKSKSKKEKEDFTNIIKNLRGEIELLNKDISAQKRMLVDYNGRTLINSVMGQGNKHSYSLIYFHNAKTYRNVDARDGVSVVAELPWSLQVSCSNGISIDVAFTEFGSPLYPICSDFTEDFPKNMSELIHKEYLALLKKSPPHLKINLEMINQFKQLTATTLHDVDEIEKISLQKAKLIMIYDSIALNKSNFTSKVTSEGLIDEIQACALYDKLVNHAVDFRKKFLIELAEMVKESA</sequence>
<accession>A0ABX5GYK7</accession>
<keyword evidence="1" id="KW-0175">Coiled coil</keyword>
<protein>
    <recommendedName>
        <fullName evidence="4">Chromosome segregation ATPase</fullName>
    </recommendedName>
</protein>
<proteinExistence type="predicted"/>
<comment type="caution">
    <text evidence="2">The sequence shown here is derived from an EMBL/GenBank/DDBJ whole genome shotgun (WGS) entry which is preliminary data.</text>
</comment>
<gene>
    <name evidence="2" type="ORF">C0W27_20875</name>
</gene>
<reference evidence="2 3" key="1">
    <citation type="submission" date="2018-01" db="EMBL/GenBank/DDBJ databases">
        <title>Whole genome sequencing of Histamine producing bacteria.</title>
        <authorList>
            <person name="Butler K."/>
        </authorList>
    </citation>
    <scope>NUCLEOTIDE SEQUENCE [LARGE SCALE GENOMIC DNA]</scope>
    <source>
        <strain evidence="2 3">A6-1</strain>
    </source>
</reference>
<evidence type="ECO:0008006" key="4">
    <source>
        <dbReference type="Google" id="ProtNLM"/>
    </source>
</evidence>
<dbReference type="EMBL" id="PYOU01000027">
    <property type="protein sequence ID" value="PSX03950.1"/>
    <property type="molecule type" value="Genomic_DNA"/>
</dbReference>
<evidence type="ECO:0000256" key="1">
    <source>
        <dbReference type="SAM" id="Coils"/>
    </source>
</evidence>
<dbReference type="RefSeq" id="WP_045152815.1">
    <property type="nucleotide sequence ID" value="NZ_JZSW01000007.1"/>
</dbReference>
<evidence type="ECO:0000313" key="2">
    <source>
        <dbReference type="EMBL" id="PSX03950.1"/>
    </source>
</evidence>
<dbReference type="Proteomes" id="UP000240989">
    <property type="component" value="Unassembled WGS sequence"/>
</dbReference>
<feature type="coiled-coil region" evidence="1">
    <location>
        <begin position="71"/>
        <end position="173"/>
    </location>
</feature>